<dbReference type="InterPro" id="IPR043502">
    <property type="entry name" value="DNA/RNA_pol_sf"/>
</dbReference>
<dbReference type="Pfam" id="PF17919">
    <property type="entry name" value="RT_RNaseH_2"/>
    <property type="match status" value="1"/>
</dbReference>
<evidence type="ECO:0000259" key="4">
    <source>
        <dbReference type="PROSITE" id="PS50994"/>
    </source>
</evidence>
<dbReference type="Pfam" id="PF00078">
    <property type="entry name" value="RVT_1"/>
    <property type="match status" value="1"/>
</dbReference>
<dbReference type="PANTHER" id="PTHR37984:SF15">
    <property type="entry name" value="INTEGRASE CATALYTIC DOMAIN-CONTAINING PROTEIN"/>
    <property type="match status" value="1"/>
</dbReference>
<dbReference type="InterPro" id="IPR012337">
    <property type="entry name" value="RNaseH-like_sf"/>
</dbReference>
<dbReference type="Gene3D" id="3.30.70.270">
    <property type="match status" value="1"/>
</dbReference>
<organism evidence="5 6">
    <name type="scientific">Cirrhinus molitorella</name>
    <name type="common">mud carp</name>
    <dbReference type="NCBI Taxonomy" id="172907"/>
    <lineage>
        <taxon>Eukaryota</taxon>
        <taxon>Metazoa</taxon>
        <taxon>Chordata</taxon>
        <taxon>Craniata</taxon>
        <taxon>Vertebrata</taxon>
        <taxon>Euteleostomi</taxon>
        <taxon>Actinopterygii</taxon>
        <taxon>Neopterygii</taxon>
        <taxon>Teleostei</taxon>
        <taxon>Ostariophysi</taxon>
        <taxon>Cypriniformes</taxon>
        <taxon>Cyprinidae</taxon>
        <taxon>Labeoninae</taxon>
        <taxon>Labeonini</taxon>
        <taxon>Cirrhinus</taxon>
    </lineage>
</organism>
<dbReference type="EC" id="3.1.26.4" evidence="2"/>
<dbReference type="InterPro" id="IPR000477">
    <property type="entry name" value="RT_dom"/>
</dbReference>
<dbReference type="Gene3D" id="3.10.10.10">
    <property type="entry name" value="HIV Type 1 Reverse Transcriptase, subunit A, domain 1"/>
    <property type="match status" value="1"/>
</dbReference>
<dbReference type="Gene3D" id="1.10.340.70">
    <property type="match status" value="1"/>
</dbReference>
<dbReference type="SUPFAM" id="SSF53098">
    <property type="entry name" value="Ribonuclease H-like"/>
    <property type="match status" value="1"/>
</dbReference>
<dbReference type="PROSITE" id="PS50994">
    <property type="entry name" value="INTEGRASE"/>
    <property type="match status" value="1"/>
</dbReference>
<comment type="similarity">
    <text evidence="1">Belongs to the beta type-B retroviral polymerase family. HERV class-II K(HML-2) pol subfamily.</text>
</comment>
<evidence type="ECO:0000256" key="1">
    <source>
        <dbReference type="ARBA" id="ARBA00010879"/>
    </source>
</evidence>
<evidence type="ECO:0000256" key="2">
    <source>
        <dbReference type="ARBA" id="ARBA00012180"/>
    </source>
</evidence>
<dbReference type="PANTHER" id="PTHR37984">
    <property type="entry name" value="PROTEIN CBG26694"/>
    <property type="match status" value="1"/>
</dbReference>
<comment type="caution">
    <text evidence="5">The sequence shown here is derived from an EMBL/GenBank/DDBJ whole genome shotgun (WGS) entry which is preliminary data.</text>
</comment>
<dbReference type="InterPro" id="IPR001584">
    <property type="entry name" value="Integrase_cat-core"/>
</dbReference>
<dbReference type="InterPro" id="IPR041577">
    <property type="entry name" value="RT_RNaseH_2"/>
</dbReference>
<gene>
    <name evidence="5" type="ORF">QQF64_031308</name>
</gene>
<name>A0ABR3MWK2_9TELE</name>
<dbReference type="CDD" id="cd01647">
    <property type="entry name" value="RT_LTR"/>
    <property type="match status" value="1"/>
</dbReference>
<accession>A0ABR3MWK2</accession>
<dbReference type="Proteomes" id="UP001558613">
    <property type="component" value="Unassembled WGS sequence"/>
</dbReference>
<dbReference type="InterPro" id="IPR050951">
    <property type="entry name" value="Retrovirus_Pol_polyprotein"/>
</dbReference>
<evidence type="ECO:0000313" key="6">
    <source>
        <dbReference type="Proteomes" id="UP001558613"/>
    </source>
</evidence>
<dbReference type="InterPro" id="IPR043128">
    <property type="entry name" value="Rev_trsase/Diguanyl_cyclase"/>
</dbReference>
<evidence type="ECO:0000313" key="5">
    <source>
        <dbReference type="EMBL" id="KAL1269019.1"/>
    </source>
</evidence>
<sequence>MAEGSRHLTAFTTPWGLYEWVHIPFGLVNAPAAFQRSMEEMLDSLRDELCIPYLDDILCYGVLERLIEALTSPPAPPVLAYPNFELPFVLHTDTSEQGLGAVLYQQQDSRLRVIGYVSRTLTPAERRYRLHSGKLEFLALNTAKLNAVGHRWVGELADFKFDICYRPGKANADVDVLSRWPLDIDKYVTASMEVLTEEVVRATLDGSQIDGANDVAWVAARNACQEGAVWQDGESALKLDPTELRTAQREDPNISELIKLKESGRELTPEMRKSAKGGTKRLMQLALKQLHDDMGLVGTERVLDLARRQFYWPFMKKEIEHYVTQQCQCIKQKKPVMQVKAPMGNLTSSCPFDLVSIDYLHLEQSHGGYEYILVLVDHFTRFAQAYPTRVKSGQTAAERIFNDYISRFGYPGKLHHDQGHESENQLFAALQRLTGLSPFFLLYGRHPHLPVDLLFGLRLEDAQYSPRDYAEKWAQRMAAAYKLASDNSKQASARNKKYYDKHPQGVILQPGDRVLVRKLSERGRRGKLRSY</sequence>
<dbReference type="EMBL" id="JAYMGO010000008">
    <property type="protein sequence ID" value="KAL1269019.1"/>
    <property type="molecule type" value="Genomic_DNA"/>
</dbReference>
<proteinExistence type="inferred from homology"/>
<dbReference type="Pfam" id="PF17921">
    <property type="entry name" value="Integrase_H2C2"/>
    <property type="match status" value="1"/>
</dbReference>
<feature type="domain" description="Integrase catalytic" evidence="4">
    <location>
        <begin position="347"/>
        <end position="511"/>
    </location>
</feature>
<dbReference type="Gene3D" id="3.30.420.10">
    <property type="entry name" value="Ribonuclease H-like superfamily/Ribonuclease H"/>
    <property type="match status" value="1"/>
</dbReference>
<dbReference type="SUPFAM" id="SSF56672">
    <property type="entry name" value="DNA/RNA polymerases"/>
    <property type="match status" value="1"/>
</dbReference>
<protein>
    <recommendedName>
        <fullName evidence="3">Gypsy retrotransposon integrase-like protein 1</fullName>
        <ecNumber evidence="2">3.1.26.4</ecNumber>
    </recommendedName>
</protein>
<dbReference type="InterPro" id="IPR036397">
    <property type="entry name" value="RNaseH_sf"/>
</dbReference>
<evidence type="ECO:0000256" key="3">
    <source>
        <dbReference type="ARBA" id="ARBA00039658"/>
    </source>
</evidence>
<keyword evidence="6" id="KW-1185">Reference proteome</keyword>
<reference evidence="5 6" key="1">
    <citation type="submission" date="2023-09" db="EMBL/GenBank/DDBJ databases">
        <authorList>
            <person name="Wang M."/>
        </authorList>
    </citation>
    <scope>NUCLEOTIDE SEQUENCE [LARGE SCALE GENOMIC DNA]</scope>
    <source>
        <strain evidence="5">GT-2023</strain>
        <tissue evidence="5">Liver</tissue>
    </source>
</reference>
<dbReference type="InterPro" id="IPR041588">
    <property type="entry name" value="Integrase_H2C2"/>
</dbReference>
<dbReference type="Gene3D" id="3.10.20.370">
    <property type="match status" value="1"/>
</dbReference>